<proteinExistence type="predicted"/>
<name>A0A8J7PHG6_9BACT</name>
<dbReference type="Gene3D" id="3.30.70.270">
    <property type="match status" value="1"/>
</dbReference>
<dbReference type="AlphaFoldDB" id="A0A8J7PHG6"/>
<organism evidence="2 3">
    <name type="scientific">Candidatus Obscuribacter phosphatis</name>
    <dbReference type="NCBI Taxonomy" id="1906157"/>
    <lineage>
        <taxon>Bacteria</taxon>
        <taxon>Bacillati</taxon>
        <taxon>Candidatus Melainabacteria</taxon>
        <taxon>Candidatus Obscuribacterales</taxon>
        <taxon>Candidatus Obscuribacteraceae</taxon>
        <taxon>Candidatus Obscuribacter</taxon>
    </lineage>
</organism>
<dbReference type="PROSITE" id="PS50887">
    <property type="entry name" value="GGDEF"/>
    <property type="match status" value="1"/>
</dbReference>
<reference evidence="2" key="1">
    <citation type="submission" date="2021-02" db="EMBL/GenBank/DDBJ databases">
        <title>Genome-Resolved Metagenomics of a Microbial Community Performing Photosynthetic Biological Nutrient Removal.</title>
        <authorList>
            <person name="Mcdaniel E.A."/>
        </authorList>
    </citation>
    <scope>NUCLEOTIDE SEQUENCE</scope>
    <source>
        <strain evidence="2">UWPOB_OBS1</strain>
    </source>
</reference>
<dbReference type="GO" id="GO:0052621">
    <property type="term" value="F:diguanylate cyclase activity"/>
    <property type="evidence" value="ECO:0007669"/>
    <property type="project" value="TreeGrafter"/>
</dbReference>
<dbReference type="PANTHER" id="PTHR45138">
    <property type="entry name" value="REGULATORY COMPONENTS OF SENSORY TRANSDUCTION SYSTEM"/>
    <property type="match status" value="1"/>
</dbReference>
<dbReference type="Proteomes" id="UP000664277">
    <property type="component" value="Unassembled WGS sequence"/>
</dbReference>
<dbReference type="PANTHER" id="PTHR45138:SF9">
    <property type="entry name" value="DIGUANYLATE CYCLASE DGCM-RELATED"/>
    <property type="match status" value="1"/>
</dbReference>
<dbReference type="InterPro" id="IPR043128">
    <property type="entry name" value="Rev_trsase/Diguanyl_cyclase"/>
</dbReference>
<dbReference type="SUPFAM" id="SSF55073">
    <property type="entry name" value="Nucleotide cyclase"/>
    <property type="match status" value="1"/>
</dbReference>
<accession>A0A8J7PHG6</accession>
<dbReference type="NCBIfam" id="TIGR00254">
    <property type="entry name" value="GGDEF"/>
    <property type="match status" value="1"/>
</dbReference>
<dbReference type="EMBL" id="JAFLCK010000005">
    <property type="protein sequence ID" value="MBN8659820.1"/>
    <property type="molecule type" value="Genomic_DNA"/>
</dbReference>
<comment type="caution">
    <text evidence="2">The sequence shown here is derived from an EMBL/GenBank/DDBJ whole genome shotgun (WGS) entry which is preliminary data.</text>
</comment>
<gene>
    <name evidence="2" type="ORF">J0M35_05620</name>
</gene>
<dbReference type="InterPro" id="IPR050469">
    <property type="entry name" value="Diguanylate_Cyclase"/>
</dbReference>
<evidence type="ECO:0000313" key="2">
    <source>
        <dbReference type="EMBL" id="MBN8659820.1"/>
    </source>
</evidence>
<sequence length="240" mass="26473">MPTFDKDQVPLFAREGLFRQKLNQLRNTGSVNQPVKPQGDAHSRYKELEQGSYLSNVQSTIGTSKGDQQEAERIALLDSVTELYNRNTVTRILRDELKRTKRYKHSLGILVIKVDELTKAGKTHGQNTFDSILKGTANFIMSKVRDVDIPARYDTDTFLVICPETDPKGVSVLAERIRSKIMLERVSDVGQNWHVTVSQGIAGYPGNALKAEDLLQSAIDAANKANASGGNQTVTAATQA</sequence>
<dbReference type="SMART" id="SM00267">
    <property type="entry name" value="GGDEF"/>
    <property type="match status" value="1"/>
</dbReference>
<dbReference type="InterPro" id="IPR029787">
    <property type="entry name" value="Nucleotide_cyclase"/>
</dbReference>
<dbReference type="Pfam" id="PF00990">
    <property type="entry name" value="GGDEF"/>
    <property type="match status" value="1"/>
</dbReference>
<protein>
    <submittedName>
        <fullName evidence="2">GGDEF domain-containing protein</fullName>
    </submittedName>
</protein>
<evidence type="ECO:0000313" key="3">
    <source>
        <dbReference type="Proteomes" id="UP000664277"/>
    </source>
</evidence>
<dbReference type="InterPro" id="IPR000160">
    <property type="entry name" value="GGDEF_dom"/>
</dbReference>
<feature type="domain" description="GGDEF" evidence="1">
    <location>
        <begin position="105"/>
        <end position="238"/>
    </location>
</feature>
<dbReference type="CDD" id="cd01949">
    <property type="entry name" value="GGDEF"/>
    <property type="match status" value="1"/>
</dbReference>
<evidence type="ECO:0000259" key="1">
    <source>
        <dbReference type="PROSITE" id="PS50887"/>
    </source>
</evidence>